<comment type="caution">
    <text evidence="1">The sequence shown here is derived from an EMBL/GenBank/DDBJ whole genome shotgun (WGS) entry which is preliminary data.</text>
</comment>
<sequence>ILGIFYNAQDTCNAAAPESSENSNPTATSKNPLAKQMESLTVESAIPTVSSPVQTACLDDSPETLSDTR</sequence>
<name>A0A699WZJ6_TANCI</name>
<reference evidence="1" key="1">
    <citation type="journal article" date="2019" name="Sci. Rep.">
        <title>Draft genome of Tanacetum cinerariifolium, the natural source of mosquito coil.</title>
        <authorList>
            <person name="Yamashiro T."/>
            <person name="Shiraishi A."/>
            <person name="Satake H."/>
            <person name="Nakayama K."/>
        </authorList>
    </citation>
    <scope>NUCLEOTIDE SEQUENCE</scope>
</reference>
<accession>A0A699WZJ6</accession>
<gene>
    <name evidence="1" type="ORF">Tci_924568</name>
</gene>
<proteinExistence type="predicted"/>
<feature type="non-terminal residue" evidence="1">
    <location>
        <position position="69"/>
    </location>
</feature>
<feature type="non-terminal residue" evidence="1">
    <location>
        <position position="1"/>
    </location>
</feature>
<protein>
    <submittedName>
        <fullName evidence="1">Uncharacterized protein</fullName>
    </submittedName>
</protein>
<organism evidence="1">
    <name type="scientific">Tanacetum cinerariifolium</name>
    <name type="common">Dalmatian daisy</name>
    <name type="synonym">Chrysanthemum cinerariifolium</name>
    <dbReference type="NCBI Taxonomy" id="118510"/>
    <lineage>
        <taxon>Eukaryota</taxon>
        <taxon>Viridiplantae</taxon>
        <taxon>Streptophyta</taxon>
        <taxon>Embryophyta</taxon>
        <taxon>Tracheophyta</taxon>
        <taxon>Spermatophyta</taxon>
        <taxon>Magnoliopsida</taxon>
        <taxon>eudicotyledons</taxon>
        <taxon>Gunneridae</taxon>
        <taxon>Pentapetalae</taxon>
        <taxon>asterids</taxon>
        <taxon>campanulids</taxon>
        <taxon>Asterales</taxon>
        <taxon>Asteraceae</taxon>
        <taxon>Asteroideae</taxon>
        <taxon>Anthemideae</taxon>
        <taxon>Anthemidinae</taxon>
        <taxon>Tanacetum</taxon>
    </lineage>
</organism>
<dbReference type="AlphaFoldDB" id="A0A699WZJ6"/>
<evidence type="ECO:0000313" key="1">
    <source>
        <dbReference type="EMBL" id="GFD52599.1"/>
    </source>
</evidence>
<dbReference type="EMBL" id="BKCJ011784248">
    <property type="protein sequence ID" value="GFD52599.1"/>
    <property type="molecule type" value="Genomic_DNA"/>
</dbReference>